<dbReference type="EMBL" id="CP036298">
    <property type="protein sequence ID" value="QDV22255.1"/>
    <property type="molecule type" value="Genomic_DNA"/>
</dbReference>
<dbReference type="AlphaFoldDB" id="A0A518G0X5"/>
<accession>A0A518G0X5</accession>
<evidence type="ECO:0000313" key="1">
    <source>
        <dbReference type="EMBL" id="QDV22255.1"/>
    </source>
</evidence>
<name>A0A518G0X5_9BACT</name>
<gene>
    <name evidence="1" type="ORF">Q31a_05390</name>
</gene>
<keyword evidence="2" id="KW-1185">Reference proteome</keyword>
<reference evidence="1 2" key="1">
    <citation type="submission" date="2019-02" db="EMBL/GenBank/DDBJ databases">
        <title>Deep-cultivation of Planctomycetes and their phenomic and genomic characterization uncovers novel biology.</title>
        <authorList>
            <person name="Wiegand S."/>
            <person name="Jogler M."/>
            <person name="Boedeker C."/>
            <person name="Pinto D."/>
            <person name="Vollmers J."/>
            <person name="Rivas-Marin E."/>
            <person name="Kohn T."/>
            <person name="Peeters S.H."/>
            <person name="Heuer A."/>
            <person name="Rast P."/>
            <person name="Oberbeckmann S."/>
            <person name="Bunk B."/>
            <person name="Jeske O."/>
            <person name="Meyerdierks A."/>
            <person name="Storesund J.E."/>
            <person name="Kallscheuer N."/>
            <person name="Luecker S."/>
            <person name="Lage O.M."/>
            <person name="Pohl T."/>
            <person name="Merkel B.J."/>
            <person name="Hornburger P."/>
            <person name="Mueller R.-W."/>
            <person name="Bruemmer F."/>
            <person name="Labrenz M."/>
            <person name="Spormann A.M."/>
            <person name="Op den Camp H."/>
            <person name="Overmann J."/>
            <person name="Amann R."/>
            <person name="Jetten M.S.M."/>
            <person name="Mascher T."/>
            <person name="Medema M.H."/>
            <person name="Devos D.P."/>
            <person name="Kaster A.-K."/>
            <person name="Ovreas L."/>
            <person name="Rohde M."/>
            <person name="Galperin M.Y."/>
            <person name="Jogler C."/>
        </authorList>
    </citation>
    <scope>NUCLEOTIDE SEQUENCE [LARGE SCALE GENOMIC DNA]</scope>
    <source>
        <strain evidence="1 2">Q31a</strain>
    </source>
</reference>
<sequence length="55" mass="6178">MVLVRLDFPEAIAFERMGKVLPLPKDCLSFVQSSWLACPSGNTFSRLDFVPLGDY</sequence>
<evidence type="ECO:0000313" key="2">
    <source>
        <dbReference type="Proteomes" id="UP000318017"/>
    </source>
</evidence>
<organism evidence="1 2">
    <name type="scientific">Aureliella helgolandensis</name>
    <dbReference type="NCBI Taxonomy" id="2527968"/>
    <lineage>
        <taxon>Bacteria</taxon>
        <taxon>Pseudomonadati</taxon>
        <taxon>Planctomycetota</taxon>
        <taxon>Planctomycetia</taxon>
        <taxon>Pirellulales</taxon>
        <taxon>Pirellulaceae</taxon>
        <taxon>Aureliella</taxon>
    </lineage>
</organism>
<dbReference type="KEGG" id="ahel:Q31a_05390"/>
<proteinExistence type="predicted"/>
<dbReference type="Proteomes" id="UP000318017">
    <property type="component" value="Chromosome"/>
</dbReference>
<protein>
    <submittedName>
        <fullName evidence="1">Uncharacterized protein</fullName>
    </submittedName>
</protein>